<dbReference type="Pfam" id="PF23670">
    <property type="entry name" value="PIGBOS1"/>
    <property type="match status" value="1"/>
</dbReference>
<evidence type="ECO:0000313" key="4">
    <source>
        <dbReference type="Proteomes" id="UP000726737"/>
    </source>
</evidence>
<dbReference type="OrthoDB" id="4093673at2759"/>
<dbReference type="Proteomes" id="UP000726737">
    <property type="component" value="Unassembled WGS sequence"/>
</dbReference>
<protein>
    <submittedName>
        <fullName evidence="3">Uncharacterized protein</fullName>
    </submittedName>
</protein>
<dbReference type="InterPro" id="IPR057394">
    <property type="entry name" value="PIGBOS1"/>
</dbReference>
<gene>
    <name evidence="3" type="ORF">BG011_000263</name>
</gene>
<keyword evidence="2" id="KW-1133">Transmembrane helix</keyword>
<feature type="compositionally biased region" description="Low complexity" evidence="1">
    <location>
        <begin position="58"/>
        <end position="86"/>
    </location>
</feature>
<dbReference type="AlphaFoldDB" id="A0A9P6PJF8"/>
<evidence type="ECO:0000256" key="2">
    <source>
        <dbReference type="SAM" id="Phobius"/>
    </source>
</evidence>
<organism evidence="3 4">
    <name type="scientific">Mortierella polycephala</name>
    <dbReference type="NCBI Taxonomy" id="41804"/>
    <lineage>
        <taxon>Eukaryota</taxon>
        <taxon>Fungi</taxon>
        <taxon>Fungi incertae sedis</taxon>
        <taxon>Mucoromycota</taxon>
        <taxon>Mortierellomycotina</taxon>
        <taxon>Mortierellomycetes</taxon>
        <taxon>Mortierellales</taxon>
        <taxon>Mortierellaceae</taxon>
        <taxon>Mortierella</taxon>
    </lineage>
</organism>
<name>A0A9P6PJF8_9FUNG</name>
<accession>A0A9P6PJF8</accession>
<feature type="region of interest" description="Disordered" evidence="1">
    <location>
        <begin position="52"/>
        <end position="99"/>
    </location>
</feature>
<evidence type="ECO:0000256" key="1">
    <source>
        <dbReference type="SAM" id="MobiDB-lite"/>
    </source>
</evidence>
<keyword evidence="4" id="KW-1185">Reference proteome</keyword>
<dbReference type="EMBL" id="JAAAJA010001045">
    <property type="protein sequence ID" value="KAG0248266.1"/>
    <property type="molecule type" value="Genomic_DNA"/>
</dbReference>
<comment type="caution">
    <text evidence="3">The sequence shown here is derived from an EMBL/GenBank/DDBJ whole genome shotgun (WGS) entry which is preliminary data.</text>
</comment>
<reference evidence="3" key="1">
    <citation type="journal article" date="2020" name="Fungal Divers.">
        <title>Resolving the Mortierellaceae phylogeny through synthesis of multi-gene phylogenetics and phylogenomics.</title>
        <authorList>
            <person name="Vandepol N."/>
            <person name="Liber J."/>
            <person name="Desiro A."/>
            <person name="Na H."/>
            <person name="Kennedy M."/>
            <person name="Barry K."/>
            <person name="Grigoriev I.V."/>
            <person name="Miller A.N."/>
            <person name="O'Donnell K."/>
            <person name="Stajich J.E."/>
            <person name="Bonito G."/>
        </authorList>
    </citation>
    <scope>NUCLEOTIDE SEQUENCE</scope>
    <source>
        <strain evidence="3">KOD948</strain>
    </source>
</reference>
<keyword evidence="2" id="KW-0472">Membrane</keyword>
<proteinExistence type="predicted"/>
<feature type="transmembrane region" description="Helical" evidence="2">
    <location>
        <begin position="6"/>
        <end position="24"/>
    </location>
</feature>
<evidence type="ECO:0000313" key="3">
    <source>
        <dbReference type="EMBL" id="KAG0248266.1"/>
    </source>
</evidence>
<keyword evidence="2" id="KW-0812">Transmembrane</keyword>
<sequence>MSFNRYIPLVIATGIGVMSGFYIWNPMFRKYQMESKGTWQYEVVQQTRTEELKRDADTAAAATTAPSSSNFQSTTSPSGTPGSAQTPPAPGSDPKQPIS</sequence>